<sequence length="46" mass="5369">MSSVSGNYFIRANDLDTEEGLNDCVKWLKDEKEADTVCIDFIWRLK</sequence>
<name>A0A8S5M7K4_9CAUD</name>
<protein>
    <submittedName>
        <fullName evidence="1">Uncharacterized protein</fullName>
    </submittedName>
</protein>
<accession>A0A8S5M7K4</accession>
<reference evidence="1" key="1">
    <citation type="journal article" date="2021" name="Proc. Natl. Acad. Sci. U.S.A.">
        <title>A Catalog of Tens of Thousands of Viruses from Human Metagenomes Reveals Hidden Associations with Chronic Diseases.</title>
        <authorList>
            <person name="Tisza M.J."/>
            <person name="Buck C.B."/>
        </authorList>
    </citation>
    <scope>NUCLEOTIDE SEQUENCE</scope>
    <source>
        <strain evidence="1">Ctrgt10</strain>
    </source>
</reference>
<dbReference type="EMBL" id="BK014839">
    <property type="protein sequence ID" value="DAD78214.1"/>
    <property type="molecule type" value="Genomic_DNA"/>
</dbReference>
<evidence type="ECO:0000313" key="1">
    <source>
        <dbReference type="EMBL" id="DAD78214.1"/>
    </source>
</evidence>
<proteinExistence type="predicted"/>
<organism evidence="1">
    <name type="scientific">Siphoviridae sp. ctrgt10</name>
    <dbReference type="NCBI Taxonomy" id="2826479"/>
    <lineage>
        <taxon>Viruses</taxon>
        <taxon>Duplodnaviria</taxon>
        <taxon>Heunggongvirae</taxon>
        <taxon>Uroviricota</taxon>
        <taxon>Caudoviricetes</taxon>
    </lineage>
</organism>